<feature type="repeat" description="ANK" evidence="1">
    <location>
        <begin position="241"/>
        <end position="268"/>
    </location>
</feature>
<evidence type="ECO:0000313" key="4">
    <source>
        <dbReference type="Proteomes" id="UP000001542"/>
    </source>
</evidence>
<accession>A2DPP6</accession>
<dbReference type="Gene3D" id="1.25.40.20">
    <property type="entry name" value="Ankyrin repeat-containing domain"/>
    <property type="match status" value="1"/>
</dbReference>
<feature type="repeat" description="ANK" evidence="1">
    <location>
        <begin position="367"/>
        <end position="399"/>
    </location>
</feature>
<dbReference type="eggNOG" id="KOG0504">
    <property type="taxonomic scope" value="Eukaryota"/>
</dbReference>
<dbReference type="VEuPathDB" id="TrichDB:TVAGG3_0934960"/>
<keyword evidence="1" id="KW-0040">ANK repeat</keyword>
<dbReference type="KEGG" id="tva:4775664"/>
<dbReference type="RefSeq" id="XP_001329781.1">
    <property type="nucleotide sequence ID" value="XM_001329746.1"/>
</dbReference>
<dbReference type="VEuPathDB" id="TrichDB:TVAG_235280"/>
<evidence type="ECO:0000256" key="1">
    <source>
        <dbReference type="PROSITE-ProRule" id="PRU00023"/>
    </source>
</evidence>
<dbReference type="PANTHER" id="PTHR24182">
    <property type="entry name" value="ANKYRIN REPEAT AND SOCS BOX CONTAINING 4"/>
    <property type="match status" value="1"/>
</dbReference>
<dbReference type="PRINTS" id="PR01415">
    <property type="entry name" value="ANKYRIN"/>
</dbReference>
<dbReference type="InterPro" id="IPR036770">
    <property type="entry name" value="Ankyrin_rpt-contain_sf"/>
</dbReference>
<dbReference type="SMART" id="SM00248">
    <property type="entry name" value="ANK"/>
    <property type="match status" value="8"/>
</dbReference>
<name>A2DPP6_TRIV3</name>
<protein>
    <recommendedName>
        <fullName evidence="2">DUF3447 domain-containing protein</fullName>
    </recommendedName>
</protein>
<dbReference type="Proteomes" id="UP000001542">
    <property type="component" value="Unassembled WGS sequence"/>
</dbReference>
<dbReference type="EMBL" id="DS113228">
    <property type="protein sequence ID" value="EAY17646.1"/>
    <property type="molecule type" value="Genomic_DNA"/>
</dbReference>
<dbReference type="InterPro" id="IPR020683">
    <property type="entry name" value="DUF3447"/>
</dbReference>
<dbReference type="Pfam" id="PF13637">
    <property type="entry name" value="Ank_4"/>
    <property type="match status" value="1"/>
</dbReference>
<dbReference type="SMR" id="A2DPP6"/>
<dbReference type="AlphaFoldDB" id="A2DPP6"/>
<feature type="repeat" description="ANK" evidence="1">
    <location>
        <begin position="334"/>
        <end position="366"/>
    </location>
</feature>
<dbReference type="OrthoDB" id="407555at2759"/>
<proteinExistence type="predicted"/>
<dbReference type="InterPro" id="IPR002110">
    <property type="entry name" value="Ankyrin_rpt"/>
</dbReference>
<feature type="repeat" description="ANK" evidence="1">
    <location>
        <begin position="301"/>
        <end position="333"/>
    </location>
</feature>
<feature type="domain" description="DUF3447" evidence="2">
    <location>
        <begin position="128"/>
        <end position="203"/>
    </location>
</feature>
<dbReference type="STRING" id="5722.A2DPP6"/>
<dbReference type="PROSITE" id="PS50088">
    <property type="entry name" value="ANK_REPEAT"/>
    <property type="match status" value="7"/>
</dbReference>
<feature type="repeat" description="ANK" evidence="1">
    <location>
        <begin position="400"/>
        <end position="432"/>
    </location>
</feature>
<dbReference type="Pfam" id="PF11929">
    <property type="entry name" value="DUF3447"/>
    <property type="match status" value="1"/>
</dbReference>
<gene>
    <name evidence="3" type="ORF">TVAG_235280</name>
</gene>
<keyword evidence="4" id="KW-1185">Reference proteome</keyword>
<dbReference type="PANTHER" id="PTHR24182:SF13">
    <property type="entry name" value="LD18443P"/>
    <property type="match status" value="1"/>
</dbReference>
<dbReference type="Pfam" id="PF12796">
    <property type="entry name" value="Ank_2"/>
    <property type="match status" value="1"/>
</dbReference>
<dbReference type="InParanoid" id="A2DPP6"/>
<evidence type="ECO:0000313" key="3">
    <source>
        <dbReference type="EMBL" id="EAY17646.1"/>
    </source>
</evidence>
<evidence type="ECO:0000259" key="2">
    <source>
        <dbReference type="Pfam" id="PF11929"/>
    </source>
</evidence>
<reference evidence="3" key="2">
    <citation type="journal article" date="2007" name="Science">
        <title>Draft genome sequence of the sexually transmitted pathogen Trichomonas vaginalis.</title>
        <authorList>
            <person name="Carlton J.M."/>
            <person name="Hirt R.P."/>
            <person name="Silva J.C."/>
            <person name="Delcher A.L."/>
            <person name="Schatz M."/>
            <person name="Zhao Q."/>
            <person name="Wortman J.R."/>
            <person name="Bidwell S.L."/>
            <person name="Alsmark U.C.M."/>
            <person name="Besteiro S."/>
            <person name="Sicheritz-Ponten T."/>
            <person name="Noel C.J."/>
            <person name="Dacks J.B."/>
            <person name="Foster P.G."/>
            <person name="Simillion C."/>
            <person name="Van de Peer Y."/>
            <person name="Miranda-Saavedra D."/>
            <person name="Barton G.J."/>
            <person name="Westrop G.D."/>
            <person name="Mueller S."/>
            <person name="Dessi D."/>
            <person name="Fiori P.L."/>
            <person name="Ren Q."/>
            <person name="Paulsen I."/>
            <person name="Zhang H."/>
            <person name="Bastida-Corcuera F.D."/>
            <person name="Simoes-Barbosa A."/>
            <person name="Brown M.T."/>
            <person name="Hayes R.D."/>
            <person name="Mukherjee M."/>
            <person name="Okumura C.Y."/>
            <person name="Schneider R."/>
            <person name="Smith A.J."/>
            <person name="Vanacova S."/>
            <person name="Villalvazo M."/>
            <person name="Haas B.J."/>
            <person name="Pertea M."/>
            <person name="Feldblyum T.V."/>
            <person name="Utterback T.R."/>
            <person name="Shu C.L."/>
            <person name="Osoegawa K."/>
            <person name="de Jong P.J."/>
            <person name="Hrdy I."/>
            <person name="Horvathova L."/>
            <person name="Zubacova Z."/>
            <person name="Dolezal P."/>
            <person name="Malik S.B."/>
            <person name="Logsdon J.M. Jr."/>
            <person name="Henze K."/>
            <person name="Gupta A."/>
            <person name="Wang C.C."/>
            <person name="Dunne R.L."/>
            <person name="Upcroft J.A."/>
            <person name="Upcroft P."/>
            <person name="White O."/>
            <person name="Salzberg S.L."/>
            <person name="Tang P."/>
            <person name="Chiu C.-H."/>
            <person name="Lee Y.-S."/>
            <person name="Embley T.M."/>
            <person name="Coombs G.H."/>
            <person name="Mottram J.C."/>
            <person name="Tachezy J."/>
            <person name="Fraser-Liggett C.M."/>
            <person name="Johnson P.J."/>
        </authorList>
    </citation>
    <scope>NUCLEOTIDE SEQUENCE [LARGE SCALE GENOMIC DNA]</scope>
    <source>
        <strain evidence="3">G3</strain>
    </source>
</reference>
<dbReference type="Pfam" id="PF00023">
    <property type="entry name" value="Ank"/>
    <property type="match status" value="2"/>
</dbReference>
<reference evidence="3" key="1">
    <citation type="submission" date="2006-10" db="EMBL/GenBank/DDBJ databases">
        <authorList>
            <person name="Amadeo P."/>
            <person name="Zhao Q."/>
            <person name="Wortman J."/>
            <person name="Fraser-Liggett C."/>
            <person name="Carlton J."/>
        </authorList>
    </citation>
    <scope>NUCLEOTIDE SEQUENCE</scope>
    <source>
        <strain evidence="3">G3</strain>
    </source>
</reference>
<feature type="repeat" description="ANK" evidence="1">
    <location>
        <begin position="268"/>
        <end position="300"/>
    </location>
</feature>
<sequence length="499" mass="57574">MRDILNIIPYNNRYAKSYLELTKQISDDYHITEVSNIPIVSNYLFYKEYGIKLNTSDDFERNEFKHLDIFSEATIFRSIMNDDKERFITSIEREGFYKNKILYSCLYPYSDEGYSLLELCFKLLRTKFKSEITKTCLELSFLGGNQEIMSECLKYEKPNDTCMKYAIASHNIDFISYLINEHQIEIKLSYCEEHNNLDAFLVYFDQHDALYGGLYYSTVFDIPSLCEYFFSLGAVYYSRTLLKAISNNSIEVVKFLLSHGANINDKYNEETAFHKAIFCNNKDMVELLLLYGKNINEKVEDGKTHLFEAVEKNRREIVELLISHGANINEKDDYGRTPFHFSVKYFEKDTVELLISHGASINEKDATGKTALHYAVINNNKATVELLISHGASINEKDATGKTALHYAVINNNKATVEFLISHGANLNEKDEYENTALNYAIDNNYEKIANLLLSHGAYIVEKDKNVKISLNEEKDKDENIPLNEEKIEHISCGSKCLI</sequence>
<feature type="repeat" description="ANK" evidence="1">
    <location>
        <begin position="433"/>
        <end position="465"/>
    </location>
</feature>
<organism evidence="3 4">
    <name type="scientific">Trichomonas vaginalis (strain ATCC PRA-98 / G3)</name>
    <dbReference type="NCBI Taxonomy" id="412133"/>
    <lineage>
        <taxon>Eukaryota</taxon>
        <taxon>Metamonada</taxon>
        <taxon>Parabasalia</taxon>
        <taxon>Trichomonadida</taxon>
        <taxon>Trichomonadidae</taxon>
        <taxon>Trichomonas</taxon>
    </lineage>
</organism>
<dbReference type="PROSITE" id="PS50297">
    <property type="entry name" value="ANK_REP_REGION"/>
    <property type="match status" value="4"/>
</dbReference>
<dbReference type="SUPFAM" id="SSF48403">
    <property type="entry name" value="Ankyrin repeat"/>
    <property type="match status" value="2"/>
</dbReference>